<dbReference type="AlphaFoldDB" id="A0A6N8IFQ1"/>
<organism evidence="1 2">
    <name type="scientific">Gordonibacter urolithinfaciens</name>
    <dbReference type="NCBI Taxonomy" id="1335613"/>
    <lineage>
        <taxon>Bacteria</taxon>
        <taxon>Bacillati</taxon>
        <taxon>Actinomycetota</taxon>
        <taxon>Coriobacteriia</taxon>
        <taxon>Eggerthellales</taxon>
        <taxon>Eggerthellaceae</taxon>
        <taxon>Gordonibacter</taxon>
    </lineage>
</organism>
<evidence type="ECO:0000313" key="1">
    <source>
        <dbReference type="EMBL" id="MVN14602.1"/>
    </source>
</evidence>
<comment type="caution">
    <text evidence="1">The sequence shown here is derived from an EMBL/GenBank/DDBJ whole genome shotgun (WGS) entry which is preliminary data.</text>
</comment>
<dbReference type="Proteomes" id="UP000468327">
    <property type="component" value="Unassembled WGS sequence"/>
</dbReference>
<dbReference type="RefSeq" id="WP_087189773.1">
    <property type="nucleotide sequence ID" value="NZ_DBEZYS010000150.1"/>
</dbReference>
<protein>
    <submittedName>
        <fullName evidence="1">Uncharacterized protein</fullName>
    </submittedName>
</protein>
<name>A0A6N8IFQ1_9ACTN</name>
<dbReference type="EMBL" id="WPOC01000005">
    <property type="protein sequence ID" value="MVN14602.1"/>
    <property type="molecule type" value="Genomic_DNA"/>
</dbReference>
<sequence>MNREEFMALESPKKAEELNVFIEAGMSQKEAMAQIGVSLKDLVAAQVFFSKGEGRFVANAVGGFSNFHSDTTAEAAKWPQS</sequence>
<accession>A0A6N8IFQ1</accession>
<proteinExistence type="predicted"/>
<evidence type="ECO:0000313" key="2">
    <source>
        <dbReference type="Proteomes" id="UP000468327"/>
    </source>
</evidence>
<keyword evidence="2" id="KW-1185">Reference proteome</keyword>
<reference evidence="1 2" key="1">
    <citation type="submission" date="2019-11" db="EMBL/GenBank/DDBJ databases">
        <title>Whole genome shotgun sequencing (WGS) data from Adlercreutzia equolifaciens ResAG-91, Eggerthella lenta MRI-F36, MRI-F37, MRI-F40, ResAG-49, ResAG-88, ResAG-121, ResAG-145, and Gordonibacter sp. ResAG-5, ResAG-26, ResAG-43, ResAG-50, ResAG-59.</title>
        <authorList>
            <person name="Stoll D.A."/>
            <person name="Danylec N."/>
            <person name="Franz C.M.A.P."/>
            <person name="Huch M."/>
        </authorList>
    </citation>
    <scope>NUCLEOTIDE SEQUENCE [LARGE SCALE GENOMIC DNA]</scope>
    <source>
        <strain evidence="1 2">ResAG-59</strain>
    </source>
</reference>
<gene>
    <name evidence="1" type="ORF">GO738_04405</name>
</gene>